<evidence type="ECO:0000256" key="4">
    <source>
        <dbReference type="ARBA" id="ARBA00022801"/>
    </source>
</evidence>
<evidence type="ECO:0000256" key="2">
    <source>
        <dbReference type="ARBA" id="ARBA00010833"/>
    </source>
</evidence>
<proteinExistence type="inferred from homology"/>
<dbReference type="Gene3D" id="1.50.10.10">
    <property type="match status" value="1"/>
</dbReference>
<keyword evidence="5 12" id="KW-0256">Endoplasmic reticulum</keyword>
<evidence type="ECO:0000313" key="15">
    <source>
        <dbReference type="EMBL" id="GLI61844.1"/>
    </source>
</evidence>
<dbReference type="EMBL" id="BSDZ01000011">
    <property type="protein sequence ID" value="GLI61844.1"/>
    <property type="molecule type" value="Genomic_DNA"/>
</dbReference>
<keyword evidence="8 12" id="KW-0472">Membrane</keyword>
<evidence type="ECO:0000256" key="9">
    <source>
        <dbReference type="ARBA" id="ARBA00023180"/>
    </source>
</evidence>
<organism evidence="15 16">
    <name type="scientific">Volvox africanus</name>
    <dbReference type="NCBI Taxonomy" id="51714"/>
    <lineage>
        <taxon>Eukaryota</taxon>
        <taxon>Viridiplantae</taxon>
        <taxon>Chlorophyta</taxon>
        <taxon>core chlorophytes</taxon>
        <taxon>Chlorophyceae</taxon>
        <taxon>CS clade</taxon>
        <taxon>Chlamydomonadales</taxon>
        <taxon>Volvocaceae</taxon>
        <taxon>Volvox</taxon>
    </lineage>
</organism>
<comment type="function">
    <text evidence="12">Cleaves the distal alpha 1,2-linked glucose residue from the Glc(3)Man(9)GlcNAc(2) oligosaccharide precursor.</text>
</comment>
<feature type="domain" description="Glycosyl hydrolase family 63 C-terminal" evidence="13">
    <location>
        <begin position="349"/>
        <end position="875"/>
    </location>
</feature>
<dbReference type="Proteomes" id="UP001165090">
    <property type="component" value="Unassembled WGS sequence"/>
</dbReference>
<dbReference type="PANTHER" id="PTHR10412">
    <property type="entry name" value="MANNOSYL-OLIGOSACCHARIDE GLUCOSIDASE"/>
    <property type="match status" value="1"/>
</dbReference>
<evidence type="ECO:0000256" key="3">
    <source>
        <dbReference type="ARBA" id="ARBA00022692"/>
    </source>
</evidence>
<evidence type="ECO:0000313" key="16">
    <source>
        <dbReference type="Proteomes" id="UP001165090"/>
    </source>
</evidence>
<evidence type="ECO:0000256" key="7">
    <source>
        <dbReference type="ARBA" id="ARBA00022989"/>
    </source>
</evidence>
<feature type="transmembrane region" description="Helical" evidence="12">
    <location>
        <begin position="17"/>
        <end position="38"/>
    </location>
</feature>
<dbReference type="Gene3D" id="2.70.98.110">
    <property type="entry name" value="Glycosyl hydrolase family 63, N-terminal domain"/>
    <property type="match status" value="1"/>
</dbReference>
<keyword evidence="9" id="KW-0325">Glycoprotein</keyword>
<name>A0ABQ5RWN7_9CHLO</name>
<sequence length="878" mass="97448">MASGKVVKTKYNFRCSYYMSATVGLVGCLAAFFMAYVVKHSKFEPLRHLELSPLKAPKLTDLAEFEASYRDQMLWGSYRSGLYFGMRTRTHKALLFGMMWFDPDDPNTIQQLRARHEANQGDGLNTYGWKRHDGRLYGTQELVDGEYNITLSMLKSFAPESGPGGDWSVRLQLTRTPGVPARRRRISLIVYFGDEDTPREPWQVFPGGEVADLRSGPVKLLSGASSAVGRGSARWAFHAAEITNASIASSRSRGCRVDYLSLGMTNSEYLLRIKDLALSAMWERLQRQPSSNRFHLYLPNGASTSADLAMFQVTCLLPSAVDFAFTSSTGGSADVSDRLGSLLGPGLGRALAAKEAEFDDRFEAIFGAGLRRHQQSVYGKSPAASGALPEGTLEVSRAALSNLLGSVGYFYGSSLVRVGGPDAKPQPYWPAPLFTAVPSRSFFPRGFLWDEGFHQLLVQKWDPQLSRDIIAHWLDLMNTKGWIPREQILGEEARTRVPDEFVVQNPSHANPPSLFLPIAKMASQLVQARAQGHALGIDGEELARVSDFLRRAWPRLEAWYKWFNTTQMGPLPTSYRWHGRDPLSTAELNPKTLTSGLDDYPRASHPDDSERHLDLRCWMALASQAMYDIGSSLGLPDPVVARYRAAAKSLSDLKQLQQLHYDESLGRFADWGTHTEDVELSSKVITVPGPNGQPQQQVISERVAGSKPIPQFVPQYGYVSLFPLIMKLLPGGGGDNQVAAEAPGGAELTLQQLQLLQDPSLLWSPYGLRSLGTTEGLYKKRNTVDDPPYWRGQIWININYLVLRALSHYGASNASEVGRVAAAAHDELRLRLLKTLVSNYHQNGYLYEQYDDETGRGVSSHPFTGWTALVTLIAAQEY</sequence>
<comment type="similarity">
    <text evidence="2 12">Belongs to the glycosyl hydrolase 63 family.</text>
</comment>
<feature type="domain" description="Glycosyl hydrolase family 63 N-terminal" evidence="14">
    <location>
        <begin position="72"/>
        <end position="197"/>
    </location>
</feature>
<keyword evidence="7 12" id="KW-1133">Transmembrane helix</keyword>
<dbReference type="SUPFAM" id="SSF48208">
    <property type="entry name" value="Six-hairpin glycosidases"/>
    <property type="match status" value="1"/>
</dbReference>
<dbReference type="InterPro" id="IPR008928">
    <property type="entry name" value="6-hairpin_glycosidase_sf"/>
</dbReference>
<evidence type="ECO:0000256" key="6">
    <source>
        <dbReference type="ARBA" id="ARBA00022968"/>
    </source>
</evidence>
<evidence type="ECO:0000256" key="1">
    <source>
        <dbReference type="ARBA" id="ARBA00004648"/>
    </source>
</evidence>
<keyword evidence="6" id="KW-0735">Signal-anchor</keyword>
<evidence type="ECO:0000256" key="8">
    <source>
        <dbReference type="ARBA" id="ARBA00023136"/>
    </source>
</evidence>
<reference evidence="15 16" key="1">
    <citation type="journal article" date="2023" name="IScience">
        <title>Expanded male sex-determining region conserved during the evolution of homothallism in the green alga Volvox.</title>
        <authorList>
            <person name="Yamamoto K."/>
            <person name="Matsuzaki R."/>
            <person name="Mahakham W."/>
            <person name="Heman W."/>
            <person name="Sekimoto H."/>
            <person name="Kawachi M."/>
            <person name="Minakuchi Y."/>
            <person name="Toyoda A."/>
            <person name="Nozaki H."/>
        </authorList>
    </citation>
    <scope>NUCLEOTIDE SEQUENCE [LARGE SCALE GENOMIC DNA]</scope>
    <source>
        <strain evidence="15 16">NIES-4468</strain>
    </source>
</reference>
<keyword evidence="3 12" id="KW-0812">Transmembrane</keyword>
<evidence type="ECO:0000259" key="13">
    <source>
        <dbReference type="Pfam" id="PF03200"/>
    </source>
</evidence>
<dbReference type="EC" id="3.2.1.106" evidence="11 12"/>
<evidence type="ECO:0000256" key="5">
    <source>
        <dbReference type="ARBA" id="ARBA00022824"/>
    </source>
</evidence>
<gene>
    <name evidence="15" type="ORF">VaNZ11_004351</name>
</gene>
<evidence type="ECO:0000256" key="12">
    <source>
        <dbReference type="RuleBase" id="RU368089"/>
    </source>
</evidence>
<accession>A0ABQ5RWN7</accession>
<comment type="catalytic activity">
    <reaction evidence="12">
        <text>N(4)-(alpha-D-Glc-(1-&gt;2)-alpha-D-Glc-(1-&gt;3)-alpha-D-Glc-(1-&gt;3)-alpha-D-Man-(1-&gt;2)-alpha-D-Man-(1-&gt;2)-alpha-D-Man-(1-&gt;3)-[alpha-D-Man-(1-&gt;2)-alpha-D-Man-(1-&gt;3)-[alpha-D-Man-(1-&gt;2)-alpha-D-Man-(1-&gt;6)]-alpha-D-Man-(1-&gt;6)]-beta-D-Man-(1-&gt;4)-beta-D-GlcNAc-(1-&gt;4)-beta-D-GlcNAc)-L-asparaginyl-[protein] + H2O = N(4)-(alpha-D-Glc-(1-&gt;3)-alpha-D-Glc-(1-&gt;3)-alpha-D-Man-(1-&gt;2)-alpha-D-Man-(1-&gt;2)-alpha-D-Man-(1-&gt;3)-[alpha-D-Man-(1-&gt;2)-alpha-D-Man-(1-&gt;3)-[alpha-D-Man-(1-&gt;2)-alpha-D-Man-(1-&gt;6)]-alpha-D-Man-(1-&gt;6)]-beta-D-Man-(1-&gt;4)-beta-D-GlcNAc-(1-&gt;4)-beta-D-GlcNAc)-L-asparaginyl-[protein] + beta-D-glucose</text>
        <dbReference type="Rhea" id="RHEA:55988"/>
        <dbReference type="Rhea" id="RHEA-COMP:12806"/>
        <dbReference type="Rhea" id="RHEA-COMP:14355"/>
        <dbReference type="ChEBI" id="CHEBI:15377"/>
        <dbReference type="ChEBI" id="CHEBI:15903"/>
        <dbReference type="ChEBI" id="CHEBI:59082"/>
        <dbReference type="ChEBI" id="CHEBI:132537"/>
        <dbReference type="EC" id="3.2.1.106"/>
    </reaction>
</comment>
<dbReference type="InterPro" id="IPR031335">
    <property type="entry name" value="Glyco_hydro_63_C"/>
</dbReference>
<evidence type="ECO:0000259" key="14">
    <source>
        <dbReference type="Pfam" id="PF16923"/>
    </source>
</evidence>
<dbReference type="Pfam" id="PF16923">
    <property type="entry name" value="Glyco_hydro_63N"/>
    <property type="match status" value="1"/>
</dbReference>
<protein>
    <recommendedName>
        <fullName evidence="11 12">Mannosyl-oligosaccharide glucosidase</fullName>
        <ecNumber evidence="11 12">3.2.1.106</ecNumber>
    </recommendedName>
</protein>
<dbReference type="PROSITE" id="PS51257">
    <property type="entry name" value="PROKAR_LIPOPROTEIN"/>
    <property type="match status" value="1"/>
</dbReference>
<keyword evidence="16" id="KW-1185">Reference proteome</keyword>
<comment type="caution">
    <text evidence="15">The sequence shown here is derived from an EMBL/GenBank/DDBJ whole genome shotgun (WGS) entry which is preliminary data.</text>
</comment>
<dbReference type="InterPro" id="IPR031631">
    <property type="entry name" value="Glyco_hydro_63N"/>
</dbReference>
<keyword evidence="4 12" id="KW-0378">Hydrolase</keyword>
<evidence type="ECO:0000256" key="10">
    <source>
        <dbReference type="ARBA" id="ARBA00023295"/>
    </source>
</evidence>
<dbReference type="InterPro" id="IPR038518">
    <property type="entry name" value="Glyco_hydro_63N_sf"/>
</dbReference>
<dbReference type="InterPro" id="IPR012341">
    <property type="entry name" value="6hp_glycosidase-like_sf"/>
</dbReference>
<keyword evidence="10 12" id="KW-0326">Glycosidase</keyword>
<dbReference type="PANTHER" id="PTHR10412:SF11">
    <property type="entry name" value="MANNOSYL-OLIGOSACCHARIDE GLUCOSIDASE"/>
    <property type="match status" value="1"/>
</dbReference>
<comment type="subcellular location">
    <subcellularLocation>
        <location evidence="1 12">Endoplasmic reticulum membrane</location>
        <topology evidence="1 12">Single-pass type II membrane protein</topology>
    </subcellularLocation>
</comment>
<dbReference type="Pfam" id="PF03200">
    <property type="entry name" value="Glyco_hydro_63"/>
    <property type="match status" value="1"/>
</dbReference>
<evidence type="ECO:0000256" key="11">
    <source>
        <dbReference type="ARBA" id="ARBA00038888"/>
    </source>
</evidence>
<dbReference type="InterPro" id="IPR004888">
    <property type="entry name" value="Glycoside_hydrolase_63"/>
</dbReference>